<dbReference type="SUPFAM" id="SSF50475">
    <property type="entry name" value="FMN-binding split barrel"/>
    <property type="match status" value="1"/>
</dbReference>
<evidence type="ECO:0000256" key="2">
    <source>
        <dbReference type="ARBA" id="ARBA00022714"/>
    </source>
</evidence>
<dbReference type="SUPFAM" id="SSF54292">
    <property type="entry name" value="2Fe-2S ferredoxin-like"/>
    <property type="match status" value="1"/>
</dbReference>
<evidence type="ECO:0000256" key="5">
    <source>
        <dbReference type="ARBA" id="ARBA00023004"/>
    </source>
</evidence>
<feature type="domain" description="2Fe-2S ferredoxin-type" evidence="7">
    <location>
        <begin position="446"/>
        <end position="533"/>
    </location>
</feature>
<keyword evidence="3" id="KW-0479">Metal-binding</keyword>
<dbReference type="RefSeq" id="WP_408181388.1">
    <property type="nucleotide sequence ID" value="NZ_JAQQEZ010000049.1"/>
</dbReference>
<keyword evidence="5" id="KW-0408">Iron</keyword>
<accession>A0ABW9B4L6</accession>
<dbReference type="InterPro" id="IPR006058">
    <property type="entry name" value="2Fe2S_fd_BS"/>
</dbReference>
<dbReference type="InterPro" id="IPR050415">
    <property type="entry name" value="MRET"/>
</dbReference>
<keyword evidence="2" id="KW-0001">2Fe-2S</keyword>
<dbReference type="InterPro" id="IPR012675">
    <property type="entry name" value="Beta-grasp_dom_sf"/>
</dbReference>
<dbReference type="CDD" id="cd06185">
    <property type="entry name" value="PDR_like"/>
    <property type="match status" value="1"/>
</dbReference>
<dbReference type="Gene3D" id="3.40.50.80">
    <property type="entry name" value="Nucleotide-binding domain of ferredoxin-NADP reductase (FNR) module"/>
    <property type="match status" value="1"/>
</dbReference>
<protein>
    <submittedName>
        <fullName evidence="9">2Fe-2S iron-sulfur cluster-binding protein</fullName>
    </submittedName>
</protein>
<reference evidence="9 10" key="1">
    <citation type="journal article" date="2024" name="Chem. Sci.">
        <title>Discovery of megapolipeptins by genome mining of a Burkholderiales bacteria collection.</title>
        <authorList>
            <person name="Paulo B.S."/>
            <person name="Recchia M.J.J."/>
            <person name="Lee S."/>
            <person name="Fergusson C.H."/>
            <person name="Romanowski S.B."/>
            <person name="Hernandez A."/>
            <person name="Krull N."/>
            <person name="Liu D.Y."/>
            <person name="Cavanagh H."/>
            <person name="Bos A."/>
            <person name="Gray C.A."/>
            <person name="Murphy B.T."/>
            <person name="Linington R.G."/>
            <person name="Eustaquio A.S."/>
        </authorList>
    </citation>
    <scope>NUCLEOTIDE SEQUENCE [LARGE SCALE GENOMIC DNA]</scope>
    <source>
        <strain evidence="9 10">RL17-350-BIC-A</strain>
    </source>
</reference>
<dbReference type="InterPro" id="IPR011576">
    <property type="entry name" value="Pyridox_Oxase_N"/>
</dbReference>
<dbReference type="PROSITE" id="PS51085">
    <property type="entry name" value="2FE2S_FER_2"/>
    <property type="match status" value="1"/>
</dbReference>
<sequence length="533" mass="58229">MGRAFSDIAFTAQVREIQTLMGSREQYAHLDRTSDRGDRLGRREIDFIKAADHFYQATVSETGWPYVQHRGGPAGFLKVIDDRTLGFTDFVGNVQYISVGNLKKDDRIAMIVMDYANQRRLKLLGRAHTVEIADDPALVERVRTPGYDGRVERVIVISIEGFDWNCPQHITPRFTEAEITRMVAPVHARLRHMKEQLAQVSAEASAQRQPDQFGDGPLTLKITGVRQLTARVRAYELRDIAGAALPEISAGAHLEVPVRLADGTAGTRRYSIASDPGQRNVYEIAVLREDAGSGGSTSVHDAFRLGLTLHCGLPENHFRLDDHAPRTILIAGGIGITPIKSMMHALSARGQPFELHYAVRSRSEAPFLEELEAQFGGRLVVYPADEGTRIDPAALIGAAPRDTLFCVCGPARLIDAVRNGGRIAGVDEKRIRFERFTSAVNATENHPLTVTLARSGKVIEVAANQTVLDAVHAAGIDAPASCRTGQCGTCAVKVTSGSPDHRDDVLSSEQRNDEKLMCICVSRATGANLTLDL</sequence>
<evidence type="ECO:0000259" key="7">
    <source>
        <dbReference type="PROSITE" id="PS51085"/>
    </source>
</evidence>
<dbReference type="Pfam" id="PF01243">
    <property type="entry name" value="PNPOx_N"/>
    <property type="match status" value="1"/>
</dbReference>
<dbReference type="Gene3D" id="2.30.110.10">
    <property type="entry name" value="Electron Transport, Fmn-binding Protein, Chain A"/>
    <property type="match status" value="1"/>
</dbReference>
<dbReference type="Pfam" id="PF00111">
    <property type="entry name" value="Fer2"/>
    <property type="match status" value="1"/>
</dbReference>
<dbReference type="SUPFAM" id="SSF52343">
    <property type="entry name" value="Ferredoxin reductase-like, C-terminal NADP-linked domain"/>
    <property type="match status" value="1"/>
</dbReference>
<comment type="caution">
    <text evidence="9">The sequence shown here is derived from an EMBL/GenBank/DDBJ whole genome shotgun (WGS) entry which is preliminary data.</text>
</comment>
<dbReference type="PRINTS" id="PR00409">
    <property type="entry name" value="PHDIOXRDTASE"/>
</dbReference>
<evidence type="ECO:0000259" key="8">
    <source>
        <dbReference type="PROSITE" id="PS51384"/>
    </source>
</evidence>
<evidence type="ECO:0000256" key="6">
    <source>
        <dbReference type="ARBA" id="ARBA00023014"/>
    </source>
</evidence>
<dbReference type="SUPFAM" id="SSF63380">
    <property type="entry name" value="Riboflavin synthase domain-like"/>
    <property type="match status" value="1"/>
</dbReference>
<evidence type="ECO:0000313" key="9">
    <source>
        <dbReference type="EMBL" id="MFM0006931.1"/>
    </source>
</evidence>
<evidence type="ECO:0000256" key="1">
    <source>
        <dbReference type="ARBA" id="ARBA00022630"/>
    </source>
</evidence>
<feature type="domain" description="FAD-binding FR-type" evidence="8">
    <location>
        <begin position="215"/>
        <end position="321"/>
    </location>
</feature>
<evidence type="ECO:0000256" key="4">
    <source>
        <dbReference type="ARBA" id="ARBA00023002"/>
    </source>
</evidence>
<proteinExistence type="predicted"/>
<keyword evidence="4" id="KW-0560">Oxidoreductase</keyword>
<dbReference type="CDD" id="cd00207">
    <property type="entry name" value="fer2"/>
    <property type="match status" value="1"/>
</dbReference>
<gene>
    <name evidence="9" type="ORF">PQR57_38945</name>
</gene>
<dbReference type="InterPro" id="IPR001433">
    <property type="entry name" value="OxRdtase_FAD/NAD-bd"/>
</dbReference>
<dbReference type="InterPro" id="IPR039261">
    <property type="entry name" value="FNR_nucleotide-bd"/>
</dbReference>
<dbReference type="InterPro" id="IPR001041">
    <property type="entry name" value="2Fe-2S_ferredoxin-type"/>
</dbReference>
<dbReference type="InterPro" id="IPR036010">
    <property type="entry name" value="2Fe-2S_ferredoxin-like_sf"/>
</dbReference>
<keyword evidence="10" id="KW-1185">Reference proteome</keyword>
<organism evidence="9 10">
    <name type="scientific">Paraburkholderia dipogonis</name>
    <dbReference type="NCBI Taxonomy" id="1211383"/>
    <lineage>
        <taxon>Bacteria</taxon>
        <taxon>Pseudomonadati</taxon>
        <taxon>Pseudomonadota</taxon>
        <taxon>Betaproteobacteria</taxon>
        <taxon>Burkholderiales</taxon>
        <taxon>Burkholderiaceae</taxon>
        <taxon>Paraburkholderia</taxon>
    </lineage>
</organism>
<dbReference type="InterPro" id="IPR012349">
    <property type="entry name" value="Split_barrel_FMN-bd"/>
</dbReference>
<dbReference type="Proteomes" id="UP001629230">
    <property type="component" value="Unassembled WGS sequence"/>
</dbReference>
<dbReference type="PANTHER" id="PTHR47354:SF1">
    <property type="entry name" value="CARNITINE MONOOXYGENASE REDUCTASE SUBUNIT"/>
    <property type="match status" value="1"/>
</dbReference>
<evidence type="ECO:0000313" key="10">
    <source>
        <dbReference type="Proteomes" id="UP001629230"/>
    </source>
</evidence>
<dbReference type="Pfam" id="PF00175">
    <property type="entry name" value="NAD_binding_1"/>
    <property type="match status" value="1"/>
</dbReference>
<dbReference type="InterPro" id="IPR017927">
    <property type="entry name" value="FAD-bd_FR_type"/>
</dbReference>
<dbReference type="Gene3D" id="2.40.30.10">
    <property type="entry name" value="Translation factors"/>
    <property type="match status" value="1"/>
</dbReference>
<dbReference type="Gene3D" id="3.10.20.30">
    <property type="match status" value="1"/>
</dbReference>
<keyword evidence="6" id="KW-0411">Iron-sulfur</keyword>
<name>A0ABW9B4L6_9BURK</name>
<keyword evidence="1" id="KW-0285">Flavoprotein</keyword>
<dbReference type="PROSITE" id="PS51384">
    <property type="entry name" value="FAD_FR"/>
    <property type="match status" value="1"/>
</dbReference>
<dbReference type="InterPro" id="IPR017938">
    <property type="entry name" value="Riboflavin_synthase-like_b-brl"/>
</dbReference>
<dbReference type="PANTHER" id="PTHR47354">
    <property type="entry name" value="NADH OXIDOREDUCTASE HCR"/>
    <property type="match status" value="1"/>
</dbReference>
<dbReference type="PROSITE" id="PS00197">
    <property type="entry name" value="2FE2S_FER_1"/>
    <property type="match status" value="1"/>
</dbReference>
<evidence type="ECO:0000256" key="3">
    <source>
        <dbReference type="ARBA" id="ARBA00022723"/>
    </source>
</evidence>
<dbReference type="EMBL" id="JAQQEZ010000049">
    <property type="protein sequence ID" value="MFM0006931.1"/>
    <property type="molecule type" value="Genomic_DNA"/>
</dbReference>